<dbReference type="InterPro" id="IPR006917">
    <property type="entry name" value="SOUL_heme-bd"/>
</dbReference>
<dbReference type="OrthoDB" id="2156220at2"/>
<dbReference type="AlphaFoldDB" id="A0A2T7UG66"/>
<dbReference type="Proteomes" id="UP000037507">
    <property type="component" value="Unassembled WGS sequence"/>
</dbReference>
<sequence length="194" mass="21988">MRWLISILSPLLFLFCEAAMAVEEPRYTVLVSDPPFEVRRYAAFTVAQTQISGDFDAASRSGFRRIASYIFGDNMQAGLGAQRKISMTAPVTLVPETEGWRMHFVMPSAESLQTLPQPLNPQIQLRPVPEHETVAVRFSGITTQASIQEQTERLRAWAQARQLKLSPTAQIARYDDPFTLPWNRRNEILIDLLP</sequence>
<evidence type="ECO:0000256" key="1">
    <source>
        <dbReference type="SAM" id="SignalP"/>
    </source>
</evidence>
<protein>
    <recommendedName>
        <fullName evidence="4">Heme-binding protein</fullName>
    </recommendedName>
</protein>
<reference evidence="2" key="1">
    <citation type="submission" date="2017-04" db="EMBL/GenBank/DDBJ databases">
        <title>Unexpected and diverse lifestyles within the genus Limnohabitans.</title>
        <authorList>
            <person name="Kasalicky V."/>
            <person name="Mehrshad M."/>
            <person name="Andrei S.-A."/>
            <person name="Salcher M."/>
            <person name="Kratochvilova H."/>
            <person name="Simek K."/>
            <person name="Ghai R."/>
        </authorList>
    </citation>
    <scope>NUCLEOTIDE SEQUENCE [LARGE SCALE GENOMIC DNA]</scope>
    <source>
        <strain evidence="2">II-D5</strain>
    </source>
</reference>
<keyword evidence="1" id="KW-0732">Signal</keyword>
<dbReference type="PANTHER" id="PTHR11220">
    <property type="entry name" value="HEME-BINDING PROTEIN-RELATED"/>
    <property type="match status" value="1"/>
</dbReference>
<gene>
    <name evidence="2" type="ORF">H663_006305</name>
</gene>
<name>A0A2T7UG66_9BURK</name>
<dbReference type="InterPro" id="IPR011256">
    <property type="entry name" value="Reg_factor_effector_dom_sf"/>
</dbReference>
<dbReference type="SUPFAM" id="SSF55136">
    <property type="entry name" value="Probable bacterial effector-binding domain"/>
    <property type="match status" value="1"/>
</dbReference>
<accession>A0A2T7UG66</accession>
<dbReference type="Gene3D" id="3.20.80.10">
    <property type="entry name" value="Regulatory factor, effector binding domain"/>
    <property type="match status" value="1"/>
</dbReference>
<dbReference type="PANTHER" id="PTHR11220:SF58">
    <property type="entry name" value="SOUL HEME-BINDING FAMILY PROTEIN"/>
    <property type="match status" value="1"/>
</dbReference>
<proteinExistence type="predicted"/>
<comment type="caution">
    <text evidence="2">The sequence shown here is derived from an EMBL/GenBank/DDBJ whole genome shotgun (WGS) entry which is preliminary data.</text>
</comment>
<keyword evidence="3" id="KW-1185">Reference proteome</keyword>
<evidence type="ECO:0000313" key="3">
    <source>
        <dbReference type="Proteomes" id="UP000037507"/>
    </source>
</evidence>
<evidence type="ECO:0000313" key="2">
    <source>
        <dbReference type="EMBL" id="PVE43601.1"/>
    </source>
</evidence>
<feature type="chain" id="PRO_5015471058" description="Heme-binding protein" evidence="1">
    <location>
        <begin position="22"/>
        <end position="194"/>
    </location>
</feature>
<dbReference type="EMBL" id="LFYT02000005">
    <property type="protein sequence ID" value="PVE43601.1"/>
    <property type="molecule type" value="Genomic_DNA"/>
</dbReference>
<evidence type="ECO:0008006" key="4">
    <source>
        <dbReference type="Google" id="ProtNLM"/>
    </source>
</evidence>
<organism evidence="2 3">
    <name type="scientific">Limnohabitans planktonicus II-D5</name>
    <dbReference type="NCBI Taxonomy" id="1293045"/>
    <lineage>
        <taxon>Bacteria</taxon>
        <taxon>Pseudomonadati</taxon>
        <taxon>Pseudomonadota</taxon>
        <taxon>Betaproteobacteria</taxon>
        <taxon>Burkholderiales</taxon>
        <taxon>Comamonadaceae</taxon>
        <taxon>Limnohabitans</taxon>
    </lineage>
</organism>
<dbReference type="Pfam" id="PF04832">
    <property type="entry name" value="SOUL"/>
    <property type="match status" value="1"/>
</dbReference>
<feature type="signal peptide" evidence="1">
    <location>
        <begin position="1"/>
        <end position="21"/>
    </location>
</feature>